<accession>A0A1I5UXP1</accession>
<dbReference type="STRING" id="223786.SAMN05216234_1751"/>
<name>A0A1I5UXP1_9BACT</name>
<gene>
    <name evidence="1" type="ORF">SAMN05216234_1751</name>
</gene>
<dbReference type="Proteomes" id="UP000199227">
    <property type="component" value="Unassembled WGS sequence"/>
</dbReference>
<dbReference type="EMBL" id="FOXB01000075">
    <property type="protein sequence ID" value="SFQ00003.1"/>
    <property type="molecule type" value="Genomic_DNA"/>
</dbReference>
<keyword evidence="2" id="KW-1185">Reference proteome</keyword>
<organism evidence="1 2">
    <name type="scientific">Hydrogenimonas thermophila</name>
    <dbReference type="NCBI Taxonomy" id="223786"/>
    <lineage>
        <taxon>Bacteria</taxon>
        <taxon>Pseudomonadati</taxon>
        <taxon>Campylobacterota</taxon>
        <taxon>Epsilonproteobacteria</taxon>
        <taxon>Campylobacterales</taxon>
        <taxon>Hydrogenimonadaceae</taxon>
        <taxon>Hydrogenimonas</taxon>
    </lineage>
</organism>
<dbReference type="AlphaFoldDB" id="A0A1I5UXP1"/>
<reference evidence="1 2" key="1">
    <citation type="submission" date="2016-10" db="EMBL/GenBank/DDBJ databases">
        <authorList>
            <person name="de Groot N.N."/>
        </authorList>
    </citation>
    <scope>NUCLEOTIDE SEQUENCE [LARGE SCALE GENOMIC DNA]</scope>
    <source>
        <strain evidence="1 2">EP1-55-1</strain>
    </source>
</reference>
<dbReference type="RefSeq" id="WP_092914318.1">
    <property type="nucleotide sequence ID" value="NZ_FOXB01000075.1"/>
</dbReference>
<protein>
    <submittedName>
        <fullName evidence="1">Uncharacterized protein</fullName>
    </submittedName>
</protein>
<evidence type="ECO:0000313" key="2">
    <source>
        <dbReference type="Proteomes" id="UP000199227"/>
    </source>
</evidence>
<proteinExistence type="predicted"/>
<sequence length="99" mass="11805">MKYLEILFQEYLNDKYGQDDGQIYIEDYGFYCNDILALDKEAYKQAFEDWKNNRKSDLIEKAKNMLQKFNIESRFEALKKQYKNGRLNLFLGAGISIPQ</sequence>
<evidence type="ECO:0000313" key="1">
    <source>
        <dbReference type="EMBL" id="SFQ00003.1"/>
    </source>
</evidence>